<keyword evidence="3" id="KW-1185">Reference proteome</keyword>
<protein>
    <submittedName>
        <fullName evidence="2">Uncharacterized protein</fullName>
    </submittedName>
</protein>
<keyword evidence="1" id="KW-1133">Transmembrane helix</keyword>
<proteinExistence type="predicted"/>
<keyword evidence="1" id="KW-0472">Membrane</keyword>
<dbReference type="RefSeq" id="WP_127740242.1">
    <property type="nucleotide sequence ID" value="NZ_CAJCKN010000003.1"/>
</dbReference>
<sequence length="160" mass="18415">MIQHYSFEQWLEYAKDELDEGKRTQMEDHLYGCDQCLDLYVQAVEVEEAELPSISDVAAFTDQIMLKISEEKEEAADIPVLQPKKKKSFYQSSVFHYALAASITLVLMSTGVFQSIIKHTESIQKAEMPMKQEEVKVGFVNKTFSWLDTFDGSTKEEKKK</sequence>
<feature type="transmembrane region" description="Helical" evidence="1">
    <location>
        <begin position="94"/>
        <end position="117"/>
    </location>
</feature>
<dbReference type="AlphaFoldDB" id="A0A3S2X0R9"/>
<accession>A0A3S2X0R9</accession>
<evidence type="ECO:0000313" key="3">
    <source>
        <dbReference type="Proteomes" id="UP000288024"/>
    </source>
</evidence>
<reference evidence="2 3" key="1">
    <citation type="submission" date="2019-01" db="EMBL/GenBank/DDBJ databases">
        <title>Bacillus sp. M5HDSG1-1, whole genome shotgun sequence.</title>
        <authorList>
            <person name="Tuo L."/>
        </authorList>
    </citation>
    <scope>NUCLEOTIDE SEQUENCE [LARGE SCALE GENOMIC DNA]</scope>
    <source>
        <strain evidence="2 3">M5HDSG1-1</strain>
    </source>
</reference>
<name>A0A3S2X0R9_9BACI</name>
<dbReference type="EMBL" id="RZTZ01000010">
    <property type="protein sequence ID" value="RVT59155.1"/>
    <property type="molecule type" value="Genomic_DNA"/>
</dbReference>
<evidence type="ECO:0000256" key="1">
    <source>
        <dbReference type="SAM" id="Phobius"/>
    </source>
</evidence>
<gene>
    <name evidence="2" type="ORF">EM808_20460</name>
</gene>
<comment type="caution">
    <text evidence="2">The sequence shown here is derived from an EMBL/GenBank/DDBJ whole genome shotgun (WGS) entry which is preliminary data.</text>
</comment>
<organism evidence="2 3">
    <name type="scientific">Niallia taxi</name>
    <dbReference type="NCBI Taxonomy" id="2499688"/>
    <lineage>
        <taxon>Bacteria</taxon>
        <taxon>Bacillati</taxon>
        <taxon>Bacillota</taxon>
        <taxon>Bacilli</taxon>
        <taxon>Bacillales</taxon>
        <taxon>Bacillaceae</taxon>
        <taxon>Niallia</taxon>
    </lineage>
</organism>
<dbReference type="Proteomes" id="UP000288024">
    <property type="component" value="Unassembled WGS sequence"/>
</dbReference>
<evidence type="ECO:0000313" key="2">
    <source>
        <dbReference type="EMBL" id="RVT59155.1"/>
    </source>
</evidence>
<dbReference type="GeneID" id="87617913"/>
<keyword evidence="1" id="KW-0812">Transmembrane</keyword>